<organism evidence="9 10">
    <name type="scientific">Bemisia tabaci</name>
    <name type="common">Sweetpotato whitefly</name>
    <name type="synonym">Aleurodes tabaci</name>
    <dbReference type="NCBI Taxonomy" id="7038"/>
    <lineage>
        <taxon>Eukaryota</taxon>
        <taxon>Metazoa</taxon>
        <taxon>Ecdysozoa</taxon>
        <taxon>Arthropoda</taxon>
        <taxon>Hexapoda</taxon>
        <taxon>Insecta</taxon>
        <taxon>Pterygota</taxon>
        <taxon>Neoptera</taxon>
        <taxon>Paraneoptera</taxon>
        <taxon>Hemiptera</taxon>
        <taxon>Sternorrhyncha</taxon>
        <taxon>Aleyrodoidea</taxon>
        <taxon>Aleyrodidae</taxon>
        <taxon>Aleyrodinae</taxon>
        <taxon>Bemisia</taxon>
    </lineage>
</organism>
<reference evidence="9" key="1">
    <citation type="submission" date="2021-12" db="EMBL/GenBank/DDBJ databases">
        <authorList>
            <person name="King R."/>
        </authorList>
    </citation>
    <scope>NUCLEOTIDE SEQUENCE</scope>
</reference>
<evidence type="ECO:0000256" key="6">
    <source>
        <dbReference type="ARBA" id="ARBA00023170"/>
    </source>
</evidence>
<evidence type="ECO:0000256" key="5">
    <source>
        <dbReference type="ARBA" id="ARBA00023136"/>
    </source>
</evidence>
<dbReference type="GO" id="GO:0030424">
    <property type="term" value="C:axon"/>
    <property type="evidence" value="ECO:0007669"/>
    <property type="project" value="TreeGrafter"/>
</dbReference>
<dbReference type="GO" id="GO:0050909">
    <property type="term" value="P:sensory perception of taste"/>
    <property type="evidence" value="ECO:0007669"/>
    <property type="project" value="InterPro"/>
</dbReference>
<evidence type="ECO:0000313" key="10">
    <source>
        <dbReference type="Proteomes" id="UP001152759"/>
    </source>
</evidence>
<keyword evidence="7 8" id="KW-0807">Transducer</keyword>
<feature type="non-terminal residue" evidence="9">
    <location>
        <position position="1"/>
    </location>
</feature>
<feature type="transmembrane region" description="Helical" evidence="8">
    <location>
        <begin position="47"/>
        <end position="64"/>
    </location>
</feature>
<feature type="transmembrane region" description="Helical" evidence="8">
    <location>
        <begin position="76"/>
        <end position="98"/>
    </location>
</feature>
<dbReference type="PANTHER" id="PTHR21143:SF133">
    <property type="entry name" value="GUSTATORY AND PHEROMONE RECEPTOR 32A-RELATED"/>
    <property type="match status" value="1"/>
</dbReference>
<evidence type="ECO:0000256" key="4">
    <source>
        <dbReference type="ARBA" id="ARBA00022989"/>
    </source>
</evidence>
<comment type="subcellular location">
    <subcellularLocation>
        <location evidence="1 8">Cell membrane</location>
        <topology evidence="1 8">Multi-pass membrane protein</topology>
    </subcellularLocation>
</comment>
<dbReference type="GO" id="GO:0008049">
    <property type="term" value="P:male courtship behavior"/>
    <property type="evidence" value="ECO:0007669"/>
    <property type="project" value="TreeGrafter"/>
</dbReference>
<proteinExistence type="inferred from homology"/>
<dbReference type="EMBL" id="OU963862">
    <property type="protein sequence ID" value="CAH0380855.1"/>
    <property type="molecule type" value="Genomic_DNA"/>
</dbReference>
<accession>A0A9N9ZWK3</accession>
<dbReference type="Proteomes" id="UP001152759">
    <property type="component" value="Chromosome 1"/>
</dbReference>
<keyword evidence="10" id="KW-1185">Reference proteome</keyword>
<gene>
    <name evidence="9" type="ORF">BEMITA_LOCUS565</name>
</gene>
<dbReference type="PANTHER" id="PTHR21143">
    <property type="entry name" value="INVERTEBRATE GUSTATORY RECEPTOR"/>
    <property type="match status" value="1"/>
</dbReference>
<protein>
    <recommendedName>
        <fullName evidence="8">Gustatory receptor</fullName>
    </recommendedName>
</protein>
<evidence type="ECO:0000256" key="2">
    <source>
        <dbReference type="ARBA" id="ARBA00022475"/>
    </source>
</evidence>
<comment type="function">
    <text evidence="8">Gustatory receptor which mediates acceptance or avoidance behavior, depending on its substrates.</text>
</comment>
<keyword evidence="5 8" id="KW-0472">Membrane</keyword>
<sequence>HGGVNLAFEKPTSEPFADYFGDVIAPFKVLGLYLSDATRTPSSSPRAIGILFGVYTVLILLLKLRFHPIANRFDAMFLLESIMMTVRCLSIIASFLAASRRLGVLTASIQNFDAKMPRPVAQERRPLLWWSFYAIAVVYVGFLVRESYLHNVHLHRIGNGYGKVAFVIACLLDYPVAFFWLVCPIPFLVLCQQLTRRFESLQSLLEAQLAGIVARDRLAGNPQNSIENVRLLHAELTGLAELFGSSFGLYLTNYFLFTFLKQLILFYKCLYVTKKFKLIRILLFVQTWVGAFLHSSFSEALMASSSKIIEVLRSCPTTKLPTLHCQEQVLLFTTQLQTAKLTITASELFTVDRQLLTSMIMAVTTYIIVIIQLTPDINLILSRFNLNETAH</sequence>
<dbReference type="Pfam" id="PF08395">
    <property type="entry name" value="7tm_7"/>
    <property type="match status" value="1"/>
</dbReference>
<dbReference type="GO" id="GO:0007165">
    <property type="term" value="P:signal transduction"/>
    <property type="evidence" value="ECO:0007669"/>
    <property type="project" value="UniProtKB-KW"/>
</dbReference>
<keyword evidence="6 8" id="KW-0675">Receptor</keyword>
<dbReference type="AlphaFoldDB" id="A0A9N9ZWK3"/>
<evidence type="ECO:0000256" key="7">
    <source>
        <dbReference type="ARBA" id="ARBA00023224"/>
    </source>
</evidence>
<feature type="transmembrane region" description="Helical" evidence="8">
    <location>
        <begin position="278"/>
        <end position="297"/>
    </location>
</feature>
<dbReference type="GO" id="GO:0005886">
    <property type="term" value="C:plasma membrane"/>
    <property type="evidence" value="ECO:0007669"/>
    <property type="project" value="UniProtKB-SubCell"/>
</dbReference>
<dbReference type="InterPro" id="IPR013604">
    <property type="entry name" value="7TM_chemorcpt"/>
</dbReference>
<feature type="transmembrane region" description="Helical" evidence="8">
    <location>
        <begin position="164"/>
        <end position="189"/>
    </location>
</feature>
<evidence type="ECO:0000313" key="9">
    <source>
        <dbReference type="EMBL" id="CAH0380855.1"/>
    </source>
</evidence>
<evidence type="ECO:0000256" key="3">
    <source>
        <dbReference type="ARBA" id="ARBA00022692"/>
    </source>
</evidence>
<dbReference type="GO" id="GO:0007635">
    <property type="term" value="P:chemosensory behavior"/>
    <property type="evidence" value="ECO:0007669"/>
    <property type="project" value="TreeGrafter"/>
</dbReference>
<dbReference type="GO" id="GO:0030425">
    <property type="term" value="C:dendrite"/>
    <property type="evidence" value="ECO:0007669"/>
    <property type="project" value="TreeGrafter"/>
</dbReference>
<name>A0A9N9ZWK3_BEMTA</name>
<keyword evidence="2 8" id="KW-1003">Cell membrane</keyword>
<feature type="transmembrane region" description="Helical" evidence="8">
    <location>
        <begin position="247"/>
        <end position="266"/>
    </location>
</feature>
<dbReference type="GO" id="GO:0043025">
    <property type="term" value="C:neuronal cell body"/>
    <property type="evidence" value="ECO:0007669"/>
    <property type="project" value="TreeGrafter"/>
</dbReference>
<evidence type="ECO:0000256" key="1">
    <source>
        <dbReference type="ARBA" id="ARBA00004651"/>
    </source>
</evidence>
<keyword evidence="4 8" id="KW-1133">Transmembrane helix</keyword>
<keyword evidence="3 8" id="KW-0812">Transmembrane</keyword>
<comment type="similarity">
    <text evidence="8">Belongs to the insect chemoreceptor superfamily. Gustatory receptor (GR) family.</text>
</comment>
<feature type="transmembrane region" description="Helical" evidence="8">
    <location>
        <begin position="355"/>
        <end position="374"/>
    </location>
</feature>
<feature type="transmembrane region" description="Helical" evidence="8">
    <location>
        <begin position="127"/>
        <end position="144"/>
    </location>
</feature>
<evidence type="ECO:0000256" key="8">
    <source>
        <dbReference type="RuleBase" id="RU363108"/>
    </source>
</evidence>